<feature type="transmembrane region" description="Helical" evidence="1">
    <location>
        <begin position="49"/>
        <end position="69"/>
    </location>
</feature>
<keyword evidence="1" id="KW-0472">Membrane</keyword>
<dbReference type="Proteomes" id="UP000035268">
    <property type="component" value="Chromosome"/>
</dbReference>
<dbReference type="Pfam" id="PF11146">
    <property type="entry name" value="DUF2905"/>
    <property type="match status" value="1"/>
</dbReference>
<dbReference type="PATRIC" id="fig|1609981.3.peg.264"/>
<reference evidence="2 3" key="2">
    <citation type="journal article" date="2016" name="ISME J.">
        <title>Characterization of the first cultured representative of Verrucomicrobia subdivision 5 indicates the proposal of a novel phylum.</title>
        <authorList>
            <person name="Spring S."/>
            <person name="Bunk B."/>
            <person name="Sproer C."/>
            <person name="Schumann P."/>
            <person name="Rohde M."/>
            <person name="Tindall B.J."/>
            <person name="Klenk H.P."/>
        </authorList>
    </citation>
    <scope>NUCLEOTIDE SEQUENCE [LARGE SCALE GENOMIC DNA]</scope>
    <source>
        <strain evidence="2 3">L21-Fru-AB</strain>
    </source>
</reference>
<evidence type="ECO:0000256" key="1">
    <source>
        <dbReference type="SAM" id="Phobius"/>
    </source>
</evidence>
<reference evidence="3" key="1">
    <citation type="submission" date="2015-02" db="EMBL/GenBank/DDBJ databases">
        <title>Description and complete genome sequence of the first cultured representative of the subdivision 5 of the Verrucomicrobia phylum.</title>
        <authorList>
            <person name="Spring S."/>
            <person name="Bunk B."/>
            <person name="Sproer C."/>
            <person name="Klenk H.-P."/>
        </authorList>
    </citation>
    <scope>NUCLEOTIDE SEQUENCE [LARGE SCALE GENOMIC DNA]</scope>
    <source>
        <strain evidence="3">L21-Fru-AB</strain>
    </source>
</reference>
<sequence length="75" mass="8274">MKSIATTMILTGGVLLVLGLLMFFAARLPFPFGRLPGDIHVHGRNTTFHFPVVTCIVVSVVLTLILNLLMRIVNR</sequence>
<dbReference type="AlphaFoldDB" id="A0A0G3EHA3"/>
<accession>A0A0G3EHA3</accession>
<dbReference type="KEGG" id="vbl:L21SP4_00251"/>
<keyword evidence="3" id="KW-1185">Reference proteome</keyword>
<evidence type="ECO:0000313" key="2">
    <source>
        <dbReference type="EMBL" id="AKJ63534.1"/>
    </source>
</evidence>
<proteinExistence type="predicted"/>
<dbReference type="PANTHER" id="PTHR36443:SF1">
    <property type="entry name" value="BSR5223 PROTEIN"/>
    <property type="match status" value="1"/>
</dbReference>
<organism evidence="2 3">
    <name type="scientific">Kiritimatiella glycovorans</name>
    <dbReference type="NCBI Taxonomy" id="1307763"/>
    <lineage>
        <taxon>Bacteria</taxon>
        <taxon>Pseudomonadati</taxon>
        <taxon>Kiritimatiellota</taxon>
        <taxon>Kiritimatiellia</taxon>
        <taxon>Kiritimatiellales</taxon>
        <taxon>Kiritimatiellaceae</taxon>
        <taxon>Kiritimatiella</taxon>
    </lineage>
</organism>
<evidence type="ECO:0008006" key="4">
    <source>
        <dbReference type="Google" id="ProtNLM"/>
    </source>
</evidence>
<dbReference type="PANTHER" id="PTHR36443">
    <property type="entry name" value="BSR5223 PROTEIN"/>
    <property type="match status" value="1"/>
</dbReference>
<keyword evidence="1" id="KW-1133">Transmembrane helix</keyword>
<dbReference type="EMBL" id="CP010904">
    <property type="protein sequence ID" value="AKJ63534.1"/>
    <property type="molecule type" value="Genomic_DNA"/>
</dbReference>
<evidence type="ECO:0000313" key="3">
    <source>
        <dbReference type="Proteomes" id="UP000035268"/>
    </source>
</evidence>
<dbReference type="InterPro" id="IPR021320">
    <property type="entry name" value="DUF2905"/>
</dbReference>
<keyword evidence="1" id="KW-0812">Transmembrane</keyword>
<protein>
    <recommendedName>
        <fullName evidence="4">DUF2905 domain-containing protein</fullName>
    </recommendedName>
</protein>
<name>A0A0G3EHA3_9BACT</name>
<gene>
    <name evidence="2" type="ORF">L21SP4_00251</name>
</gene>
<dbReference type="RefSeq" id="WP_052880958.1">
    <property type="nucleotide sequence ID" value="NZ_CP010904.1"/>
</dbReference>
<dbReference type="STRING" id="1307763.L21SP4_00251"/>
<dbReference type="OrthoDB" id="9811610at2"/>